<organism evidence="1">
    <name type="scientific">marine sediment metagenome</name>
    <dbReference type="NCBI Taxonomy" id="412755"/>
    <lineage>
        <taxon>unclassified sequences</taxon>
        <taxon>metagenomes</taxon>
        <taxon>ecological metagenomes</taxon>
    </lineage>
</organism>
<feature type="non-terminal residue" evidence="1">
    <location>
        <position position="1"/>
    </location>
</feature>
<name>A0A0F9AK42_9ZZZZ</name>
<dbReference type="EMBL" id="LAZR01042259">
    <property type="protein sequence ID" value="KKL09964.1"/>
    <property type="molecule type" value="Genomic_DNA"/>
</dbReference>
<accession>A0A0F9AK42</accession>
<comment type="caution">
    <text evidence="1">The sequence shown here is derived from an EMBL/GenBank/DDBJ whole genome shotgun (WGS) entry which is preliminary data.</text>
</comment>
<proteinExistence type="predicted"/>
<sequence>DDFKEAYDLAAQALEKLEAAAVKIESRSRGTNP</sequence>
<gene>
    <name evidence="1" type="ORF">LCGC14_2560650</name>
</gene>
<reference evidence="1" key="1">
    <citation type="journal article" date="2015" name="Nature">
        <title>Complex archaea that bridge the gap between prokaryotes and eukaryotes.</title>
        <authorList>
            <person name="Spang A."/>
            <person name="Saw J.H."/>
            <person name="Jorgensen S.L."/>
            <person name="Zaremba-Niedzwiedzka K."/>
            <person name="Martijn J."/>
            <person name="Lind A.E."/>
            <person name="van Eijk R."/>
            <person name="Schleper C."/>
            <person name="Guy L."/>
            <person name="Ettema T.J."/>
        </authorList>
    </citation>
    <scope>NUCLEOTIDE SEQUENCE</scope>
</reference>
<protein>
    <submittedName>
        <fullName evidence="1">Uncharacterized protein</fullName>
    </submittedName>
</protein>
<dbReference type="AlphaFoldDB" id="A0A0F9AK42"/>
<evidence type="ECO:0000313" key="1">
    <source>
        <dbReference type="EMBL" id="KKL09964.1"/>
    </source>
</evidence>